<accession>A0AAN1WKI7</accession>
<evidence type="ECO:0000313" key="2">
    <source>
        <dbReference type="Proteomes" id="UP001320119"/>
    </source>
</evidence>
<sequence>MSINKIFTQNAHFVPFDKTKGNGRKVFIDTALIPRYIELTHSKAVTPMRLSHAIKALRALAGGFSSSSNQQSAFAHRTSVDGVEVAYTVLQGGQGREGGVYVTDLRLKARHVNADAAGLYNVVPQRNIWNAVKAPGFKLSTFYGVISAGTAGPSGEAESPKTASECGKFLAKNTRYDGKYDLFFTPGSRVDSEGTWLTPTQKRMPTSALAQNLANVIRQAEVDLTWAKDPVTWYVLEDGAKVLLQALKLLPATGVTALTKNAFLFANPRESMATLKFALQKVGITLTPEMIKANSLDAAAVVRQQFTQQHGLAVIKSQKSIDNKVGITQLATNNNLLKKIESFEEAVKKQLLGAAQGWS</sequence>
<name>A0AAN1WKI7_9GAMM</name>
<dbReference type="EMBL" id="AP023086">
    <property type="protein sequence ID" value="BCD99336.1"/>
    <property type="molecule type" value="Genomic_DNA"/>
</dbReference>
<keyword evidence="2" id="KW-1185">Reference proteome</keyword>
<reference evidence="1 2" key="1">
    <citation type="journal article" date="2022" name="IScience">
        <title>An ultrasensitive nanofiber-based assay for enzymatic hydrolysis and deep-sea microbial degradation of cellulose.</title>
        <authorList>
            <person name="Tsudome M."/>
            <person name="Tachioka M."/>
            <person name="Miyazaki M."/>
            <person name="Uchimura K."/>
            <person name="Tsuda M."/>
            <person name="Takaki Y."/>
            <person name="Deguchi S."/>
        </authorList>
    </citation>
    <scope>NUCLEOTIDE SEQUENCE [LARGE SCALE GENOMIC DNA]</scope>
    <source>
        <strain evidence="1 2">GE09</strain>
    </source>
</reference>
<proteinExistence type="predicted"/>
<dbReference type="RefSeq" id="WP_236984521.1">
    <property type="nucleotide sequence ID" value="NZ_AP023086.1"/>
</dbReference>
<evidence type="ECO:0000313" key="1">
    <source>
        <dbReference type="EMBL" id="BCD99336.1"/>
    </source>
</evidence>
<organism evidence="1 2">
    <name type="scientific">Marinagarivorans cellulosilyticus</name>
    <dbReference type="NCBI Taxonomy" id="2721545"/>
    <lineage>
        <taxon>Bacteria</taxon>
        <taxon>Pseudomonadati</taxon>
        <taxon>Pseudomonadota</taxon>
        <taxon>Gammaproteobacteria</taxon>
        <taxon>Cellvibrionales</taxon>
        <taxon>Cellvibrionaceae</taxon>
        <taxon>Marinagarivorans</taxon>
    </lineage>
</organism>
<dbReference type="AlphaFoldDB" id="A0AAN1WKI7"/>
<protein>
    <submittedName>
        <fullName evidence="1">Uncharacterized protein</fullName>
    </submittedName>
</protein>
<dbReference type="KEGG" id="marq:MARGE09_P3537"/>
<gene>
    <name evidence="1" type="ORF">MARGE09_P3537</name>
</gene>
<dbReference type="Proteomes" id="UP001320119">
    <property type="component" value="Chromosome"/>
</dbReference>